<sequence length="105" mass="11830">MDFNYDLFYASSHITALLKKLSPRPRHKAALPNSSCPWVVVEFSKKDLESPDAAGRANSFCSDHSFDMAVHATRLRGEEAAKNESTQGQVYTHLYCSWISQCVYV</sequence>
<protein>
    <submittedName>
        <fullName evidence="1">Uncharacterized protein</fullName>
    </submittedName>
</protein>
<name>A0A067QRD5_ZOONE</name>
<accession>A0A067QRD5</accession>
<dbReference type="InParanoid" id="A0A067QRD5"/>
<dbReference type="Proteomes" id="UP000027135">
    <property type="component" value="Unassembled WGS sequence"/>
</dbReference>
<organism evidence="1 2">
    <name type="scientific">Zootermopsis nevadensis</name>
    <name type="common">Dampwood termite</name>
    <dbReference type="NCBI Taxonomy" id="136037"/>
    <lineage>
        <taxon>Eukaryota</taxon>
        <taxon>Metazoa</taxon>
        <taxon>Ecdysozoa</taxon>
        <taxon>Arthropoda</taxon>
        <taxon>Hexapoda</taxon>
        <taxon>Insecta</taxon>
        <taxon>Pterygota</taxon>
        <taxon>Neoptera</taxon>
        <taxon>Polyneoptera</taxon>
        <taxon>Dictyoptera</taxon>
        <taxon>Blattodea</taxon>
        <taxon>Blattoidea</taxon>
        <taxon>Termitoidae</taxon>
        <taxon>Termopsidae</taxon>
        <taxon>Zootermopsis</taxon>
    </lineage>
</organism>
<reference evidence="1 2" key="1">
    <citation type="journal article" date="2014" name="Nat. Commun.">
        <title>Molecular traces of alternative social organization in a termite genome.</title>
        <authorList>
            <person name="Terrapon N."/>
            <person name="Li C."/>
            <person name="Robertson H.M."/>
            <person name="Ji L."/>
            <person name="Meng X."/>
            <person name="Booth W."/>
            <person name="Chen Z."/>
            <person name="Childers C.P."/>
            <person name="Glastad K.M."/>
            <person name="Gokhale K."/>
            <person name="Gowin J."/>
            <person name="Gronenberg W."/>
            <person name="Hermansen R.A."/>
            <person name="Hu H."/>
            <person name="Hunt B.G."/>
            <person name="Huylmans A.K."/>
            <person name="Khalil S.M."/>
            <person name="Mitchell R.D."/>
            <person name="Munoz-Torres M.C."/>
            <person name="Mustard J.A."/>
            <person name="Pan H."/>
            <person name="Reese J.T."/>
            <person name="Scharf M.E."/>
            <person name="Sun F."/>
            <person name="Vogel H."/>
            <person name="Xiao J."/>
            <person name="Yang W."/>
            <person name="Yang Z."/>
            <person name="Yang Z."/>
            <person name="Zhou J."/>
            <person name="Zhu J."/>
            <person name="Brent C.S."/>
            <person name="Elsik C.G."/>
            <person name="Goodisman M.A."/>
            <person name="Liberles D.A."/>
            <person name="Roe R.M."/>
            <person name="Vargo E.L."/>
            <person name="Vilcinskas A."/>
            <person name="Wang J."/>
            <person name="Bornberg-Bauer E."/>
            <person name="Korb J."/>
            <person name="Zhang G."/>
            <person name="Liebig J."/>
        </authorList>
    </citation>
    <scope>NUCLEOTIDE SEQUENCE [LARGE SCALE GENOMIC DNA]</scope>
    <source>
        <tissue evidence="1">Whole organism</tissue>
    </source>
</reference>
<dbReference type="AlphaFoldDB" id="A0A067QRD5"/>
<gene>
    <name evidence="1" type="ORF">L798_00047</name>
</gene>
<evidence type="ECO:0000313" key="1">
    <source>
        <dbReference type="EMBL" id="KDQ65291.1"/>
    </source>
</evidence>
<dbReference type="EMBL" id="KK896927">
    <property type="protein sequence ID" value="KDQ65291.1"/>
    <property type="molecule type" value="Genomic_DNA"/>
</dbReference>
<evidence type="ECO:0000313" key="2">
    <source>
        <dbReference type="Proteomes" id="UP000027135"/>
    </source>
</evidence>
<keyword evidence="2" id="KW-1185">Reference proteome</keyword>
<proteinExistence type="predicted"/>